<proteinExistence type="predicted"/>
<dbReference type="Gene3D" id="3.80.10.10">
    <property type="entry name" value="Ribonuclease Inhibitor"/>
    <property type="match status" value="1"/>
</dbReference>
<dbReference type="Proteomes" id="UP001342314">
    <property type="component" value="Unassembled WGS sequence"/>
</dbReference>
<protein>
    <recommendedName>
        <fullName evidence="3">F-box domain-containing protein</fullName>
    </recommendedName>
</protein>
<reference evidence="1 2" key="1">
    <citation type="submission" date="2021-12" db="EMBL/GenBank/DDBJ databases">
        <title>High titer production of polyol ester of fatty acids by Rhodotorula paludigena BS15 towards product separation-free biomass refinery.</title>
        <authorList>
            <person name="Mano J."/>
            <person name="Ono H."/>
            <person name="Tanaka T."/>
            <person name="Naito K."/>
            <person name="Sushida H."/>
            <person name="Ike M."/>
            <person name="Tokuyasu K."/>
            <person name="Kitaoka M."/>
        </authorList>
    </citation>
    <scope>NUCLEOTIDE SEQUENCE [LARGE SCALE GENOMIC DNA]</scope>
    <source>
        <strain evidence="1 2">BS15</strain>
    </source>
</reference>
<dbReference type="SUPFAM" id="SSF52058">
    <property type="entry name" value="L domain-like"/>
    <property type="match status" value="1"/>
</dbReference>
<evidence type="ECO:0000313" key="2">
    <source>
        <dbReference type="Proteomes" id="UP001342314"/>
    </source>
</evidence>
<evidence type="ECO:0000313" key="1">
    <source>
        <dbReference type="EMBL" id="GJN91232.1"/>
    </source>
</evidence>
<dbReference type="AlphaFoldDB" id="A0AAV5GP08"/>
<sequence length="492" mass="54689">MASQDSETDVSSFQGPETAGATLRDLPHELLKFIVELVAEQDDDVLSGSVRVARAGHDSPRRLSSWYARGVGALSCLNKHMRRLSLPHLCRFQGDVDEFESSQTVTAKQLAQPIVQMRRIPPAILAGVRTLDLRYCPHESFAAAGAALSRLSNLCTLCISTMTSHARHGDDSSIADAAREYALDAFAARSSEISNIVIQSGLPSDVSVAFLRRFAAPDRLRRLELRATTSSFDNPALPPILRSCDRLVHLEVWDWTSTDLAGLDDSPWWVSAPTLFNLRTFRLSSRGLRAFRFIQRLAPNVRALSIAFSDTADMVEEDEMDEIEPVYLPKLRRLKLEGGKAAARSLPLFNLMTLVELDVSIFEVPCHVGELDCAELFPSDLLLPCGLVFTFIAHRLLKVSNELSLENTCKKQGVRLRRMITDLLSPFSPPSRSSIDESDHDISVERAEAVQDVIEWAAKRHSRACKDGDVGSLEELAVQLRSVEEMRVVREL</sequence>
<dbReference type="EMBL" id="BQKY01000008">
    <property type="protein sequence ID" value="GJN91232.1"/>
    <property type="molecule type" value="Genomic_DNA"/>
</dbReference>
<keyword evidence="2" id="KW-1185">Reference proteome</keyword>
<organism evidence="1 2">
    <name type="scientific">Rhodotorula paludigena</name>
    <dbReference type="NCBI Taxonomy" id="86838"/>
    <lineage>
        <taxon>Eukaryota</taxon>
        <taxon>Fungi</taxon>
        <taxon>Dikarya</taxon>
        <taxon>Basidiomycota</taxon>
        <taxon>Pucciniomycotina</taxon>
        <taxon>Microbotryomycetes</taxon>
        <taxon>Sporidiobolales</taxon>
        <taxon>Sporidiobolaceae</taxon>
        <taxon>Rhodotorula</taxon>
    </lineage>
</organism>
<gene>
    <name evidence="1" type="ORF">Rhopal_004250-T1</name>
</gene>
<evidence type="ECO:0008006" key="3">
    <source>
        <dbReference type="Google" id="ProtNLM"/>
    </source>
</evidence>
<comment type="caution">
    <text evidence="1">The sequence shown here is derived from an EMBL/GenBank/DDBJ whole genome shotgun (WGS) entry which is preliminary data.</text>
</comment>
<name>A0AAV5GP08_9BASI</name>
<dbReference type="InterPro" id="IPR032675">
    <property type="entry name" value="LRR_dom_sf"/>
</dbReference>
<accession>A0AAV5GP08</accession>